<dbReference type="Proteomes" id="UP000319040">
    <property type="component" value="Unassembled WGS sequence"/>
</dbReference>
<evidence type="ECO:0000256" key="1">
    <source>
        <dbReference type="ARBA" id="ARBA00022553"/>
    </source>
</evidence>
<gene>
    <name evidence="4" type="ORF">SAMN06265379_101525</name>
</gene>
<dbReference type="InterPro" id="IPR001789">
    <property type="entry name" value="Sig_transdc_resp-reg_receiver"/>
</dbReference>
<evidence type="ECO:0000259" key="3">
    <source>
        <dbReference type="PROSITE" id="PS50110"/>
    </source>
</evidence>
<dbReference type="EMBL" id="FXTB01000001">
    <property type="protein sequence ID" value="SMO39788.1"/>
    <property type="molecule type" value="Genomic_DNA"/>
</dbReference>
<proteinExistence type="predicted"/>
<dbReference type="RefSeq" id="WP_142531888.1">
    <property type="nucleotide sequence ID" value="NZ_FXTB01000001.1"/>
</dbReference>
<sequence>MTTVNYIAVDDEPIYLKQIEENLQTYPFLTKLALLSDPFEALDFIINKQPDVIFLDYEMPGISGKDILRKLDYEAQVIFITSHFSPIQDIINHDGPAIIQGYLSKPINKKVLKKICLKLIPTKEIQKSTRDKIILNDGIRNQFFISKHKLSYVSSEGKYTNWHFIDSAPIKGLKILLKEAEDILITNNVSHIRVNKSNLVCDNGIVQRNTNDIITHSFGSKNNLVEIAISDSSKFKKWVSNVFR</sequence>
<dbReference type="CDD" id="cd00156">
    <property type="entry name" value="REC"/>
    <property type="match status" value="1"/>
</dbReference>
<dbReference type="InterPro" id="IPR011006">
    <property type="entry name" value="CheY-like_superfamily"/>
</dbReference>
<dbReference type="PANTHER" id="PTHR44591">
    <property type="entry name" value="STRESS RESPONSE REGULATOR PROTEIN 1"/>
    <property type="match status" value="1"/>
</dbReference>
<evidence type="ECO:0000313" key="5">
    <source>
        <dbReference type="Proteomes" id="UP000319040"/>
    </source>
</evidence>
<dbReference type="GO" id="GO:0003677">
    <property type="term" value="F:DNA binding"/>
    <property type="evidence" value="ECO:0007669"/>
    <property type="project" value="UniProtKB-KW"/>
</dbReference>
<name>A0A521AY72_SACCC</name>
<protein>
    <submittedName>
        <fullName evidence="4">DNA-binding response regulator, LytR/AlgR family</fullName>
    </submittedName>
</protein>
<keyword evidence="4" id="KW-0238">DNA-binding</keyword>
<organism evidence="4 5">
    <name type="scientific">Saccharicrinis carchari</name>
    <dbReference type="NCBI Taxonomy" id="1168039"/>
    <lineage>
        <taxon>Bacteria</taxon>
        <taxon>Pseudomonadati</taxon>
        <taxon>Bacteroidota</taxon>
        <taxon>Bacteroidia</taxon>
        <taxon>Marinilabiliales</taxon>
        <taxon>Marinilabiliaceae</taxon>
        <taxon>Saccharicrinis</taxon>
    </lineage>
</organism>
<dbReference type="Gene3D" id="3.40.50.2300">
    <property type="match status" value="1"/>
</dbReference>
<dbReference type="PANTHER" id="PTHR44591:SF3">
    <property type="entry name" value="RESPONSE REGULATORY DOMAIN-CONTAINING PROTEIN"/>
    <property type="match status" value="1"/>
</dbReference>
<dbReference type="SMART" id="SM00448">
    <property type="entry name" value="REC"/>
    <property type="match status" value="1"/>
</dbReference>
<dbReference type="Pfam" id="PF00072">
    <property type="entry name" value="Response_reg"/>
    <property type="match status" value="1"/>
</dbReference>
<evidence type="ECO:0000256" key="2">
    <source>
        <dbReference type="PROSITE-ProRule" id="PRU00169"/>
    </source>
</evidence>
<keyword evidence="1 2" id="KW-0597">Phosphoprotein</keyword>
<dbReference type="AlphaFoldDB" id="A0A521AY72"/>
<dbReference type="InterPro" id="IPR050595">
    <property type="entry name" value="Bact_response_regulator"/>
</dbReference>
<feature type="domain" description="Response regulatory" evidence="3">
    <location>
        <begin position="5"/>
        <end position="120"/>
    </location>
</feature>
<keyword evidence="5" id="KW-1185">Reference proteome</keyword>
<reference evidence="4 5" key="1">
    <citation type="submission" date="2017-05" db="EMBL/GenBank/DDBJ databases">
        <authorList>
            <person name="Varghese N."/>
            <person name="Submissions S."/>
        </authorList>
    </citation>
    <scope>NUCLEOTIDE SEQUENCE [LARGE SCALE GENOMIC DNA]</scope>
    <source>
        <strain evidence="4 5">DSM 27040</strain>
    </source>
</reference>
<dbReference type="PROSITE" id="PS50110">
    <property type="entry name" value="RESPONSE_REGULATORY"/>
    <property type="match status" value="1"/>
</dbReference>
<feature type="modified residue" description="4-aspartylphosphate" evidence="2">
    <location>
        <position position="56"/>
    </location>
</feature>
<dbReference type="SUPFAM" id="SSF52172">
    <property type="entry name" value="CheY-like"/>
    <property type="match status" value="1"/>
</dbReference>
<dbReference type="GO" id="GO:0000160">
    <property type="term" value="P:phosphorelay signal transduction system"/>
    <property type="evidence" value="ECO:0007669"/>
    <property type="project" value="InterPro"/>
</dbReference>
<accession>A0A521AY72</accession>
<evidence type="ECO:0000313" key="4">
    <source>
        <dbReference type="EMBL" id="SMO39788.1"/>
    </source>
</evidence>
<dbReference type="OrthoDB" id="1490554at2"/>